<dbReference type="InterPro" id="IPR025984">
    <property type="entry name" value="DCTPP"/>
</dbReference>
<keyword evidence="2" id="KW-1185">Reference proteome</keyword>
<organism evidence="1 2">
    <name type="scientific">Luteimonas colneyensis</name>
    <dbReference type="NCBI Taxonomy" id="2762230"/>
    <lineage>
        <taxon>Bacteria</taxon>
        <taxon>Pseudomonadati</taxon>
        <taxon>Pseudomonadota</taxon>
        <taxon>Gammaproteobacteria</taxon>
        <taxon>Lysobacterales</taxon>
        <taxon>Lysobacteraceae</taxon>
        <taxon>Luteimonas</taxon>
    </lineage>
</organism>
<dbReference type="Pfam" id="PF12643">
    <property type="entry name" value="MazG-like"/>
    <property type="match status" value="1"/>
</dbReference>
<reference evidence="1 2" key="1">
    <citation type="submission" date="2020-08" db="EMBL/GenBank/DDBJ databases">
        <title>A Genomic Blueprint of the Chicken Gut Microbiome.</title>
        <authorList>
            <person name="Gilroy R."/>
            <person name="Ravi A."/>
            <person name="Getino M."/>
            <person name="Pursley I."/>
            <person name="Horton D.L."/>
            <person name="Alikhan N.-F."/>
            <person name="Baker D."/>
            <person name="Gharbi K."/>
            <person name="Hall N."/>
            <person name="Watson M."/>
            <person name="Adriaenssens E.M."/>
            <person name="Foster-Nyarko E."/>
            <person name="Jarju S."/>
            <person name="Secka A."/>
            <person name="Antonio M."/>
            <person name="Oren A."/>
            <person name="Chaudhuri R."/>
            <person name="La Ragione R.M."/>
            <person name="Hildebrand F."/>
            <person name="Pallen M.J."/>
        </authorList>
    </citation>
    <scope>NUCLEOTIDE SEQUENCE [LARGE SCALE GENOMIC DNA]</scope>
    <source>
        <strain evidence="1 2">Sa2BVA3</strain>
    </source>
</reference>
<sequence length="120" mass="13482">MEHAVANPIQRLQGAQRQFAAERDWEQFHSPKNLAAALSVEAAELLEIFQWLSEEQSTALTPKQMGAAREEIADVFLYLLRISDRLGIDLVAAADEKLARNAEKYPVDRARGSIAKYTEL</sequence>
<name>A0ABR8UHH9_9GAMM</name>
<dbReference type="CDD" id="cd11537">
    <property type="entry name" value="NTP-PPase_RS21-C6_like"/>
    <property type="match status" value="1"/>
</dbReference>
<dbReference type="EMBL" id="JACSQJ010000002">
    <property type="protein sequence ID" value="MBD7987482.1"/>
    <property type="molecule type" value="Genomic_DNA"/>
</dbReference>
<dbReference type="Gene3D" id="1.10.287.1080">
    <property type="entry name" value="MazG-like"/>
    <property type="match status" value="1"/>
</dbReference>
<accession>A0ABR8UHH9</accession>
<dbReference type="PANTHER" id="PTHR46523">
    <property type="entry name" value="DCTP PYROPHOSPHATASE 1"/>
    <property type="match status" value="1"/>
</dbReference>
<proteinExistence type="predicted"/>
<protein>
    <submittedName>
        <fullName evidence="1">Nucleotide pyrophosphohydrolase</fullName>
    </submittedName>
</protein>
<dbReference type="PANTHER" id="PTHR46523:SF1">
    <property type="entry name" value="DCTP PYROPHOSPHATASE 1"/>
    <property type="match status" value="1"/>
</dbReference>
<dbReference type="Proteomes" id="UP000647183">
    <property type="component" value="Unassembled WGS sequence"/>
</dbReference>
<evidence type="ECO:0000313" key="2">
    <source>
        <dbReference type="Proteomes" id="UP000647183"/>
    </source>
</evidence>
<gene>
    <name evidence="1" type="ORF">H9645_05510</name>
</gene>
<dbReference type="SUPFAM" id="SSF101386">
    <property type="entry name" value="all-alpha NTP pyrophosphatases"/>
    <property type="match status" value="1"/>
</dbReference>
<evidence type="ECO:0000313" key="1">
    <source>
        <dbReference type="EMBL" id="MBD7987482.1"/>
    </source>
</evidence>
<comment type="caution">
    <text evidence="1">The sequence shown here is derived from an EMBL/GenBank/DDBJ whole genome shotgun (WGS) entry which is preliminary data.</text>
</comment>
<dbReference type="InterPro" id="IPR052555">
    <property type="entry name" value="dCTP_Pyrophosphatase"/>
</dbReference>
<dbReference type="PIRSF" id="PIRSF029826">
    <property type="entry name" value="UCP029826_pph"/>
    <property type="match status" value="1"/>
</dbReference>